<feature type="compositionally biased region" description="Basic and acidic residues" evidence="9">
    <location>
        <begin position="1028"/>
        <end position="1057"/>
    </location>
</feature>
<dbReference type="Proteomes" id="UP000265120">
    <property type="component" value="Chromosome 6"/>
</dbReference>
<dbReference type="GO" id="GO:0005737">
    <property type="term" value="C:cytoplasm"/>
    <property type="evidence" value="ECO:0007669"/>
    <property type="project" value="UniProtKB-SubCell"/>
</dbReference>
<dbReference type="Pfam" id="PF16000">
    <property type="entry name" value="CARMIL_C"/>
    <property type="match status" value="1"/>
</dbReference>
<dbReference type="Gene3D" id="6.10.140.1850">
    <property type="match status" value="1"/>
</dbReference>
<feature type="domain" description="CARMIL C-terminal" evidence="10">
    <location>
        <begin position="751"/>
        <end position="847"/>
    </location>
</feature>
<organism evidence="12 13">
    <name type="scientific">Cynoglossus semilaevis</name>
    <name type="common">Tongue sole</name>
    <dbReference type="NCBI Taxonomy" id="244447"/>
    <lineage>
        <taxon>Eukaryota</taxon>
        <taxon>Metazoa</taxon>
        <taxon>Chordata</taxon>
        <taxon>Craniata</taxon>
        <taxon>Vertebrata</taxon>
        <taxon>Euteleostomi</taxon>
        <taxon>Actinopterygii</taxon>
        <taxon>Neopterygii</taxon>
        <taxon>Teleostei</taxon>
        <taxon>Neoteleostei</taxon>
        <taxon>Acanthomorphata</taxon>
        <taxon>Carangaria</taxon>
        <taxon>Pleuronectiformes</taxon>
        <taxon>Pleuronectoidei</taxon>
        <taxon>Cynoglossidae</taxon>
        <taxon>Cynoglossinae</taxon>
        <taxon>Cynoglossus</taxon>
    </lineage>
</organism>
<dbReference type="GO" id="GO:0030027">
    <property type="term" value="C:lamellipodium"/>
    <property type="evidence" value="ECO:0007669"/>
    <property type="project" value="TreeGrafter"/>
</dbReference>
<dbReference type="InterPro" id="IPR031943">
    <property type="entry name" value="CARMIL_C"/>
</dbReference>
<dbReference type="FunCoup" id="A0A3P8X238">
    <property type="interactions" value="32"/>
</dbReference>
<name>A0A3P8X238_CYNSE</name>
<dbReference type="Ensembl" id="ENSCSET00000033331.1">
    <property type="protein sequence ID" value="ENSCSEP00000032907.1"/>
    <property type="gene ID" value="ENSCSEG00000021128.1"/>
</dbReference>
<dbReference type="Pfam" id="PF17888">
    <property type="entry name" value="Carm_PH"/>
    <property type="match status" value="1"/>
</dbReference>
<dbReference type="Gene3D" id="3.80.10.10">
    <property type="entry name" value="Ribonuclease Inhibitor"/>
    <property type="match status" value="1"/>
</dbReference>
<keyword evidence="4" id="KW-1003">Cell membrane</keyword>
<dbReference type="InterPro" id="IPR011993">
    <property type="entry name" value="PH-like_dom_sf"/>
</dbReference>
<dbReference type="Pfam" id="PF13516">
    <property type="entry name" value="LRR_6"/>
    <property type="match status" value="2"/>
</dbReference>
<dbReference type="Gene3D" id="2.30.29.30">
    <property type="entry name" value="Pleckstrin-homology domain (PH domain)/Phosphotyrosine-binding domain (PTB)"/>
    <property type="match status" value="1"/>
</dbReference>
<feature type="compositionally biased region" description="Basic and acidic residues" evidence="9">
    <location>
        <begin position="1109"/>
        <end position="1130"/>
    </location>
</feature>
<feature type="region of interest" description="Disordered" evidence="9">
    <location>
        <begin position="829"/>
        <end position="889"/>
    </location>
</feature>
<comment type="subcellular location">
    <subcellularLocation>
        <location evidence="1">Cell membrane</location>
    </subcellularLocation>
    <subcellularLocation>
        <location evidence="2">Cytoplasm</location>
    </subcellularLocation>
</comment>
<evidence type="ECO:0000256" key="3">
    <source>
        <dbReference type="ARBA" id="ARBA00007298"/>
    </source>
</evidence>
<reference evidence="12 13" key="1">
    <citation type="journal article" date="2014" name="Nat. Genet.">
        <title>Whole-genome sequence of a flatfish provides insights into ZW sex chromosome evolution and adaptation to a benthic lifestyle.</title>
        <authorList>
            <person name="Chen S."/>
            <person name="Zhang G."/>
            <person name="Shao C."/>
            <person name="Huang Q."/>
            <person name="Liu G."/>
            <person name="Zhang P."/>
            <person name="Song W."/>
            <person name="An N."/>
            <person name="Chalopin D."/>
            <person name="Volff J.N."/>
            <person name="Hong Y."/>
            <person name="Li Q."/>
            <person name="Sha Z."/>
            <person name="Zhou H."/>
            <person name="Xie M."/>
            <person name="Yu Q."/>
            <person name="Liu Y."/>
            <person name="Xiang H."/>
            <person name="Wang N."/>
            <person name="Wu K."/>
            <person name="Yang C."/>
            <person name="Zhou Q."/>
            <person name="Liao X."/>
            <person name="Yang L."/>
            <person name="Hu Q."/>
            <person name="Zhang J."/>
            <person name="Meng L."/>
            <person name="Jin L."/>
            <person name="Tian Y."/>
            <person name="Lian J."/>
            <person name="Yang J."/>
            <person name="Miao G."/>
            <person name="Liu S."/>
            <person name="Liang Z."/>
            <person name="Yan F."/>
            <person name="Li Y."/>
            <person name="Sun B."/>
            <person name="Zhang H."/>
            <person name="Zhang J."/>
            <person name="Zhu Y."/>
            <person name="Du M."/>
            <person name="Zhao Y."/>
            <person name="Schartl M."/>
            <person name="Tang Q."/>
            <person name="Wang J."/>
        </authorList>
    </citation>
    <scope>NUCLEOTIDE SEQUENCE</scope>
</reference>
<evidence type="ECO:0000313" key="12">
    <source>
        <dbReference type="Ensembl" id="ENSCSEP00000032907.1"/>
    </source>
</evidence>
<feature type="compositionally biased region" description="Basic and acidic residues" evidence="9">
    <location>
        <begin position="936"/>
        <end position="957"/>
    </location>
</feature>
<feature type="region of interest" description="Disordered" evidence="9">
    <location>
        <begin position="1287"/>
        <end position="1312"/>
    </location>
</feature>
<comment type="similarity">
    <text evidence="3">Belongs to the CARMIL family.</text>
</comment>
<feature type="compositionally biased region" description="Gly residues" evidence="9">
    <location>
        <begin position="913"/>
        <end position="923"/>
    </location>
</feature>
<dbReference type="InterPro" id="IPR051279">
    <property type="entry name" value="PP1-Reg/Actin-Interact_Protein"/>
</dbReference>
<dbReference type="OMA" id="YIHNWRQ"/>
<evidence type="ECO:0000256" key="4">
    <source>
        <dbReference type="ARBA" id="ARBA00022475"/>
    </source>
</evidence>
<evidence type="ECO:0000256" key="2">
    <source>
        <dbReference type="ARBA" id="ARBA00004496"/>
    </source>
</evidence>
<keyword evidence="8" id="KW-0472">Membrane</keyword>
<dbReference type="PANTHER" id="PTHR24112:SF32">
    <property type="entry name" value="CAPPING PROTEIN, ARP2_3 AND MYOSIN-I LINKER PROTEIN 2"/>
    <property type="match status" value="1"/>
</dbReference>
<keyword evidence="6" id="KW-0433">Leucine-rich repeat</keyword>
<dbReference type="GO" id="GO:0034315">
    <property type="term" value="P:regulation of Arp2/3 complex-mediated actin nucleation"/>
    <property type="evidence" value="ECO:0007669"/>
    <property type="project" value="TreeGrafter"/>
</dbReference>
<feature type="compositionally biased region" description="Pro residues" evidence="9">
    <location>
        <begin position="753"/>
        <end position="767"/>
    </location>
</feature>
<feature type="compositionally biased region" description="Basic and acidic residues" evidence="9">
    <location>
        <begin position="1072"/>
        <end position="1082"/>
    </location>
</feature>
<dbReference type="InterPro" id="IPR032675">
    <property type="entry name" value="LRR_dom_sf"/>
</dbReference>
<dbReference type="PANTHER" id="PTHR24112">
    <property type="entry name" value="LEUCINE-RICH REPEAT, ISOFORM F-RELATED"/>
    <property type="match status" value="1"/>
</dbReference>
<evidence type="ECO:0000256" key="9">
    <source>
        <dbReference type="SAM" id="MobiDB-lite"/>
    </source>
</evidence>
<keyword evidence="7" id="KW-0677">Repeat</keyword>
<feature type="compositionally biased region" description="Polar residues" evidence="9">
    <location>
        <begin position="960"/>
        <end position="974"/>
    </location>
</feature>
<dbReference type="GeneTree" id="ENSGT00940000155112"/>
<dbReference type="SUPFAM" id="SSF52047">
    <property type="entry name" value="RNI-like"/>
    <property type="match status" value="1"/>
</dbReference>
<reference evidence="12" key="3">
    <citation type="submission" date="2025-09" db="UniProtKB">
        <authorList>
            <consortium name="Ensembl"/>
        </authorList>
    </citation>
    <scope>IDENTIFICATION</scope>
</reference>
<feature type="compositionally biased region" description="Basic and acidic residues" evidence="9">
    <location>
        <begin position="1300"/>
        <end position="1312"/>
    </location>
</feature>
<sequence length="1312" mass="143587">MVTPVVWNQGQSCGRSGGRFMDILYFCCIQCVQVESSFSYLDICSINIHSQTQVVLETDRQTFSLSVLHAEDLEAMVSHMTASLKRIFPDSSPGKLLKTIPAELQQRLLRLTAVMEQQLNSQTGPCGGFSDTYAALCDFNEMPFREEVQWDIDNIYFIHKWKQFNFHDFSHLESRDLALAIAALSYNQWFTKIYSKELKLVKRLILRLRSVFLIFCRDFAVKLAEALRDHTSSNLRSVNLSGNPVEDKGNGCLSCLSQKLLSSQVYSSSLTHLDLSGNTNCLLSEEATFLFKFLSNPNCLSHLDLSETNCPLDTLFVSLTSGCCEKMTHLNLTRNPFSHRKVRGVTRSVREFFSQSCELKFVGLSETKLPPQALRLLLQGLATNAHLSELEVVTSGAQVIQEHISEATAIKSLDISDNGLENDMVTLVLSLGRCRFLQHLALGRNFTMKSRALTDVLHRIAQLIQDEECSLRSLSVCDSKLKSGIHILLSALGGHAALAQLDISGNNMGDTGAKMMAKALVNNTRLRSLRWDRNNITARGYQDVADALERNFTLQQVSLPLTDITNSYRSNPDRTREALHKVSQRGQGEYVHLNFTHFTSVCVCVCYSGGRLDTGHKLITEMAQGLMRSAESVCPRVVQRSSVWECLSECVSRRSRQTQEFLRNTLVEKTGEIITNRLRRRKEEGVAAAAVDAAAAISGVRSASFIPPPDPPPPCLPLLGSISTPALEEEAAGHRGSNRPRGPFPGYGRSSPGPLPNSGPPASPMEPLPTQGQTLRHYTASRPRPRRTHTQPPSTRPQEPAVKVENEASEGMGRVDEGVEEFFTKKILPDYPSSTPFSSSSENITSSVTTTVTSPTVPHTDTSFPSNDVPPLSTSSTPPLPSSSTTIPTKNIKKKFGEFFAFKRARAGRATKAGGGEGGGGEGVKVKRTSIADLIRPLRERERDKEREKERGTRSVEDANVSNDATTTEGTQAQVMAPASTLATTSPPSEGTPSFPATAPAPDHVVEGGAPGSPGQTPSSGATPAVNEPERSRLLMKDMKQGGERRLKVKRSLREGKSQSLILLTGLEPEDKESPHSQKHASESSSSFEQRLQVMLHRMGVAKTPPADAKSKDEELRKANSEGAILDKPKPPPTFMKPRTMSTSSDTIRPEPPLPLHPKPAIPERPVGPLLPKPLIAAKPALSVLGAPVGGAACQFFAPPPSSPAERVQFRAHIQDGRTGESTAQVKQSAGVRSCIHLLPPAESLPKPRPHLKPLPQRRAVSVHEDTLAMTQELKAVLQRSPIRFKGNRVDLPPCTEHPCSGEDVQKAQEGE</sequence>
<feature type="compositionally biased region" description="Low complexity" evidence="9">
    <location>
        <begin position="832"/>
        <end position="863"/>
    </location>
</feature>
<feature type="domain" description="CARMIL pleckstrin homology" evidence="11">
    <location>
        <begin position="33"/>
        <end position="89"/>
    </location>
</feature>
<protein>
    <submittedName>
        <fullName evidence="12">Capping protein regulator and myosin 1 linker 2</fullName>
    </submittedName>
</protein>
<dbReference type="GO" id="GO:0005886">
    <property type="term" value="C:plasma membrane"/>
    <property type="evidence" value="ECO:0007669"/>
    <property type="project" value="UniProtKB-SubCell"/>
</dbReference>
<evidence type="ECO:0000256" key="7">
    <source>
        <dbReference type="ARBA" id="ARBA00022737"/>
    </source>
</evidence>
<keyword evidence="13" id="KW-1185">Reference proteome</keyword>
<dbReference type="InParanoid" id="A0A3P8X238"/>
<accession>A0A3P8X238</accession>
<evidence type="ECO:0000256" key="5">
    <source>
        <dbReference type="ARBA" id="ARBA00022490"/>
    </source>
</evidence>
<feature type="region of interest" description="Disordered" evidence="9">
    <location>
        <begin position="907"/>
        <end position="1166"/>
    </location>
</feature>
<evidence type="ECO:0000256" key="1">
    <source>
        <dbReference type="ARBA" id="ARBA00004236"/>
    </source>
</evidence>
<feature type="compositionally biased region" description="Low complexity" evidence="9">
    <location>
        <begin position="870"/>
        <end position="889"/>
    </location>
</feature>
<evidence type="ECO:0000256" key="8">
    <source>
        <dbReference type="ARBA" id="ARBA00023136"/>
    </source>
</evidence>
<evidence type="ECO:0000259" key="10">
    <source>
        <dbReference type="Pfam" id="PF16000"/>
    </source>
</evidence>
<evidence type="ECO:0000256" key="6">
    <source>
        <dbReference type="ARBA" id="ARBA00022614"/>
    </source>
</evidence>
<evidence type="ECO:0000313" key="13">
    <source>
        <dbReference type="Proteomes" id="UP000265120"/>
    </source>
</evidence>
<dbReference type="InterPro" id="IPR001611">
    <property type="entry name" value="Leu-rich_rpt"/>
</dbReference>
<dbReference type="STRING" id="244447.ENSCSEP00000032907"/>
<proteinExistence type="inferred from homology"/>
<feature type="compositionally biased region" description="Polar residues" evidence="9">
    <location>
        <begin position="981"/>
        <end position="992"/>
    </location>
</feature>
<reference evidence="12" key="2">
    <citation type="submission" date="2025-08" db="UniProtKB">
        <authorList>
            <consortium name="Ensembl"/>
        </authorList>
    </citation>
    <scope>IDENTIFICATION</scope>
</reference>
<feature type="region of interest" description="Disordered" evidence="9">
    <location>
        <begin position="1240"/>
        <end position="1259"/>
    </location>
</feature>
<keyword evidence="5" id="KW-0963">Cytoplasm</keyword>
<evidence type="ECO:0000259" key="11">
    <source>
        <dbReference type="Pfam" id="PF17888"/>
    </source>
</evidence>
<feature type="compositionally biased region" description="Pro residues" evidence="9">
    <location>
        <begin position="1150"/>
        <end position="1163"/>
    </location>
</feature>
<dbReference type="GO" id="GO:0016477">
    <property type="term" value="P:cell migration"/>
    <property type="evidence" value="ECO:0007669"/>
    <property type="project" value="TreeGrafter"/>
</dbReference>
<feature type="region of interest" description="Disordered" evidence="9">
    <location>
        <begin position="728"/>
        <end position="815"/>
    </location>
</feature>
<dbReference type="InterPro" id="IPR041245">
    <property type="entry name" value="CARMIL_PH"/>
</dbReference>